<evidence type="ECO:0000313" key="3">
    <source>
        <dbReference type="Proteomes" id="UP000008021"/>
    </source>
</evidence>
<reference evidence="2" key="2">
    <citation type="submission" date="2018-05" db="EMBL/GenBank/DDBJ databases">
        <title>OmerRS3 (Oryza meridionalis Reference Sequence Version 3).</title>
        <authorList>
            <person name="Zhang J."/>
            <person name="Kudrna D."/>
            <person name="Lee S."/>
            <person name="Talag J."/>
            <person name="Welchert J."/>
            <person name="Wing R.A."/>
        </authorList>
    </citation>
    <scope>NUCLEOTIDE SEQUENCE [LARGE SCALE GENOMIC DNA]</scope>
    <source>
        <strain evidence="2">cv. OR44</strain>
    </source>
</reference>
<organism evidence="2">
    <name type="scientific">Oryza meridionalis</name>
    <dbReference type="NCBI Taxonomy" id="40149"/>
    <lineage>
        <taxon>Eukaryota</taxon>
        <taxon>Viridiplantae</taxon>
        <taxon>Streptophyta</taxon>
        <taxon>Embryophyta</taxon>
        <taxon>Tracheophyta</taxon>
        <taxon>Spermatophyta</taxon>
        <taxon>Magnoliopsida</taxon>
        <taxon>Liliopsida</taxon>
        <taxon>Poales</taxon>
        <taxon>Poaceae</taxon>
        <taxon>BOP clade</taxon>
        <taxon>Oryzoideae</taxon>
        <taxon>Oryzeae</taxon>
        <taxon>Oryzinae</taxon>
        <taxon>Oryza</taxon>
    </lineage>
</organism>
<evidence type="ECO:0000256" key="1">
    <source>
        <dbReference type="SAM" id="MobiDB-lite"/>
    </source>
</evidence>
<reference evidence="2" key="1">
    <citation type="submission" date="2015-04" db="UniProtKB">
        <authorList>
            <consortium name="EnsemblPlants"/>
        </authorList>
    </citation>
    <scope>IDENTIFICATION</scope>
</reference>
<dbReference type="EnsemblPlants" id="OMERI09G03430.1">
    <property type="protein sequence ID" value="OMERI09G03430.1"/>
    <property type="gene ID" value="OMERI09G03430"/>
</dbReference>
<feature type="region of interest" description="Disordered" evidence="1">
    <location>
        <begin position="1"/>
        <end position="82"/>
    </location>
</feature>
<name>A0A0E0EQF3_9ORYZ</name>
<dbReference type="Gramene" id="OMERI09G03430.1">
    <property type="protein sequence ID" value="OMERI09G03430.1"/>
    <property type="gene ID" value="OMERI09G03430"/>
</dbReference>
<dbReference type="HOGENOM" id="CLU_998837_0_0_1"/>
<accession>A0A0E0EQF3</accession>
<evidence type="ECO:0000313" key="2">
    <source>
        <dbReference type="EnsemblPlants" id="OMERI09G03430.1"/>
    </source>
</evidence>
<protein>
    <submittedName>
        <fullName evidence="2">Uncharacterized protein</fullName>
    </submittedName>
</protein>
<keyword evidence="3" id="KW-1185">Reference proteome</keyword>
<proteinExistence type="predicted"/>
<feature type="compositionally biased region" description="Basic residues" evidence="1">
    <location>
        <begin position="19"/>
        <end position="35"/>
    </location>
</feature>
<dbReference type="Proteomes" id="UP000008021">
    <property type="component" value="Chromosome 9"/>
</dbReference>
<dbReference type="AlphaFoldDB" id="A0A0E0EQF3"/>
<sequence>MAVWQPRAAACPHGDAARPRHPGCRRGALRGKVGGRARQPNDGGAGGLRWSRSSSSVTGVGASQDGSVKGAGGGGSSSSLPVGTLAPSGAPPLFCGEFLDWIEAAARQRGEAQVAKAMPSSPRFSFGQIWRGGWWVVEWRGPEPALRGGGSMKSADGRASVRCGGCCMLPYVCVGFLSWWTAICSQGCRVSGESLVRWFTGPAAATPLGVVTSLGYCRGLPSPLLDELLWVKTTSFYMGDGSILGCRDHHGGIVFGASSLWCCRRPSGVRPRLAGIVWC</sequence>